<feature type="compositionally biased region" description="Low complexity" evidence="2">
    <location>
        <begin position="432"/>
        <end position="443"/>
    </location>
</feature>
<name>A0AAD8SUA4_LOLMU</name>
<evidence type="ECO:0000313" key="5">
    <source>
        <dbReference type="Proteomes" id="UP001231189"/>
    </source>
</evidence>
<dbReference type="Proteomes" id="UP001231189">
    <property type="component" value="Unassembled WGS sequence"/>
</dbReference>
<organism evidence="4 5">
    <name type="scientific">Lolium multiflorum</name>
    <name type="common">Italian ryegrass</name>
    <name type="synonym">Lolium perenne subsp. multiflorum</name>
    <dbReference type="NCBI Taxonomy" id="4521"/>
    <lineage>
        <taxon>Eukaryota</taxon>
        <taxon>Viridiplantae</taxon>
        <taxon>Streptophyta</taxon>
        <taxon>Embryophyta</taxon>
        <taxon>Tracheophyta</taxon>
        <taxon>Spermatophyta</taxon>
        <taxon>Magnoliopsida</taxon>
        <taxon>Liliopsida</taxon>
        <taxon>Poales</taxon>
        <taxon>Poaceae</taxon>
        <taxon>BOP clade</taxon>
        <taxon>Pooideae</taxon>
        <taxon>Poodae</taxon>
        <taxon>Poeae</taxon>
        <taxon>Poeae Chloroplast Group 2 (Poeae type)</taxon>
        <taxon>Loliodinae</taxon>
        <taxon>Loliinae</taxon>
        <taxon>Lolium</taxon>
    </lineage>
</organism>
<feature type="domain" description="CCHC-type" evidence="3">
    <location>
        <begin position="466"/>
        <end position="479"/>
    </location>
</feature>
<gene>
    <name evidence="4" type="ORF">QYE76_052183</name>
</gene>
<proteinExistence type="predicted"/>
<dbReference type="GO" id="GO:0003676">
    <property type="term" value="F:nucleic acid binding"/>
    <property type="evidence" value="ECO:0007669"/>
    <property type="project" value="InterPro"/>
</dbReference>
<reference evidence="4" key="1">
    <citation type="submission" date="2023-07" db="EMBL/GenBank/DDBJ databases">
        <title>A chromosome-level genome assembly of Lolium multiflorum.</title>
        <authorList>
            <person name="Chen Y."/>
            <person name="Copetti D."/>
            <person name="Kolliker R."/>
            <person name="Studer B."/>
        </authorList>
    </citation>
    <scope>NUCLEOTIDE SEQUENCE</scope>
    <source>
        <strain evidence="4">02402/16</strain>
        <tissue evidence="4">Leaf</tissue>
    </source>
</reference>
<dbReference type="Gene3D" id="4.10.60.10">
    <property type="entry name" value="Zinc finger, CCHC-type"/>
    <property type="match status" value="1"/>
</dbReference>
<evidence type="ECO:0000256" key="1">
    <source>
        <dbReference type="PROSITE-ProRule" id="PRU00047"/>
    </source>
</evidence>
<evidence type="ECO:0000313" key="4">
    <source>
        <dbReference type="EMBL" id="KAK1664024.1"/>
    </source>
</evidence>
<dbReference type="SMART" id="SM00343">
    <property type="entry name" value="ZnF_C2HC"/>
    <property type="match status" value="2"/>
</dbReference>
<keyword evidence="1" id="KW-0862">Zinc</keyword>
<feature type="region of interest" description="Disordered" evidence="2">
    <location>
        <begin position="414"/>
        <end position="448"/>
    </location>
</feature>
<feature type="region of interest" description="Disordered" evidence="2">
    <location>
        <begin position="1"/>
        <end position="38"/>
    </location>
</feature>
<feature type="region of interest" description="Disordered" evidence="2">
    <location>
        <begin position="706"/>
        <end position="725"/>
    </location>
</feature>
<feature type="region of interest" description="Disordered" evidence="2">
    <location>
        <begin position="292"/>
        <end position="318"/>
    </location>
</feature>
<dbReference type="PANTHER" id="PTHR33170">
    <property type="entry name" value="DUF4283 DOMAIN-CONTAINING PROTEIN-RELATED"/>
    <property type="match status" value="1"/>
</dbReference>
<dbReference type="GO" id="GO:0008270">
    <property type="term" value="F:zinc ion binding"/>
    <property type="evidence" value="ECO:0007669"/>
    <property type="project" value="UniProtKB-KW"/>
</dbReference>
<keyword evidence="1" id="KW-0863">Zinc-finger</keyword>
<keyword evidence="5" id="KW-1185">Reference proteome</keyword>
<comment type="caution">
    <text evidence="4">The sequence shown here is derived from an EMBL/GenBank/DDBJ whole genome shotgun (WGS) entry which is preliminary data.</text>
</comment>
<evidence type="ECO:0000256" key="2">
    <source>
        <dbReference type="SAM" id="MobiDB-lite"/>
    </source>
</evidence>
<dbReference type="InterPro" id="IPR036875">
    <property type="entry name" value="Znf_CCHC_sf"/>
</dbReference>
<feature type="region of interest" description="Disordered" evidence="2">
    <location>
        <begin position="388"/>
        <end position="407"/>
    </location>
</feature>
<keyword evidence="1" id="KW-0479">Metal-binding</keyword>
<dbReference type="AlphaFoldDB" id="A0AAD8SUA4"/>
<dbReference type="PROSITE" id="PS50158">
    <property type="entry name" value="ZF_CCHC"/>
    <property type="match status" value="1"/>
</dbReference>
<dbReference type="SUPFAM" id="SSF57756">
    <property type="entry name" value="Retrovirus zinc finger-like domains"/>
    <property type="match status" value="1"/>
</dbReference>
<dbReference type="EMBL" id="JAUUTY010000003">
    <property type="protein sequence ID" value="KAK1664024.1"/>
    <property type="molecule type" value="Genomic_DNA"/>
</dbReference>
<dbReference type="InterPro" id="IPR001878">
    <property type="entry name" value="Znf_CCHC"/>
</dbReference>
<sequence>MSSRPASGSAPPPPPAPLSAASSTPPPGPSVRPLSPRAIRSAGEMLGFRCSPLRTTVGRLRPRLRVRRAPPIPGTVADGARRCLAAVAVVSQSRPSGDQGARVVAFARSEVVTPRASPNPCRGPDHRASVPPWPGDQAEFPPLLRDGPARVSLFEPVPPHVSISISHPTPCSGFPTGGSSSSDGLIQQGPVDLGFGPSRGDFAGEAIEDFFGQLWLVPPPYRPCRQPPSPRSSVICWIRKELVDGGQFTPSDCFVASSSDCRLRVPKVIRAPNLVKWSGPTFAEVLRRPSMAAAHGRGRGRGAPRPPPPPVATTGMQQQAALVPPMPCPAAPRAAHRRNFQNRSAPSQNSYQSQQQFGLLQQQFSQPQQNQYPQPQQHFGNLQQVQPPQRFQPVRPGGQYPLQGNNRQNYNQRQMQNQTSADQQGAADQAVLPQQQPQQQLQQQPPPASLAPIEQLMEARYFKMVCFNCGDPGHFVGNCIKPKICFICGLSDHPVHQCPDWFSMHPCASYFGSASSGLGFYHIDAPTEEETKWVNIENCAIINIRRGELTSQQLEKHLNAIFCKHRKWPWQIRDLDAKNFLVRFPPWKNVSELIEFPAFDLEPDGVNVKIQYWDGDCVPLAELPVIWAKLRGIPPKKCAWRIFAQAASCIGILMDVDWSSFFKSFYAEVRLQLACRDPVKIPKERIMEIARKLYLIHIDVEGVDQVDDVDGNDEDPGEEEVEEEGFDGLEDIGEVRKMMDSDNCSPSAHMNFGSIVSPIVNQRSLDVPECWDDMELDDDRLILHLDDCKSCPEEDVRSECLSPFSTFSLPVKPDFPALDDSVWDFEVPCANRVAEEAFDMLEKSESVAYCTKVLNSFSQVDSDDEESDEYDSSAEDNQIECLPVGLVDKFGSTRRNLFFVLDEVDGSIDFLRNGA</sequence>
<protein>
    <recommendedName>
        <fullName evidence="3">CCHC-type domain-containing protein</fullName>
    </recommendedName>
</protein>
<evidence type="ECO:0000259" key="3">
    <source>
        <dbReference type="PROSITE" id="PS50158"/>
    </source>
</evidence>
<dbReference type="PANTHER" id="PTHR33170:SF49">
    <property type="entry name" value="DUF4283 DOMAIN-CONTAINING PROTEIN"/>
    <property type="match status" value="1"/>
</dbReference>
<accession>A0AAD8SUA4</accession>